<dbReference type="AlphaFoldDB" id="W4FLG0"/>
<proteinExistence type="predicted"/>
<organism evidence="2">
    <name type="scientific">Aphanomyces astaci</name>
    <name type="common">Crayfish plague agent</name>
    <dbReference type="NCBI Taxonomy" id="112090"/>
    <lineage>
        <taxon>Eukaryota</taxon>
        <taxon>Sar</taxon>
        <taxon>Stramenopiles</taxon>
        <taxon>Oomycota</taxon>
        <taxon>Saprolegniomycetes</taxon>
        <taxon>Saprolegniales</taxon>
        <taxon>Verrucalvaceae</taxon>
        <taxon>Aphanomyces</taxon>
    </lineage>
</organism>
<feature type="compositionally biased region" description="Pro residues" evidence="1">
    <location>
        <begin position="47"/>
        <end position="57"/>
    </location>
</feature>
<gene>
    <name evidence="2" type="ORF">H257_15683</name>
</gene>
<feature type="region of interest" description="Disordered" evidence="1">
    <location>
        <begin position="35"/>
        <end position="62"/>
    </location>
</feature>
<dbReference type="RefSeq" id="XP_009842157.1">
    <property type="nucleotide sequence ID" value="XM_009843855.1"/>
</dbReference>
<dbReference type="VEuPathDB" id="FungiDB:H257_15683"/>
<dbReference type="EMBL" id="KI913186">
    <property type="protein sequence ID" value="ETV68362.1"/>
    <property type="molecule type" value="Genomic_DNA"/>
</dbReference>
<reference evidence="2" key="1">
    <citation type="submission" date="2013-12" db="EMBL/GenBank/DDBJ databases">
        <title>The Genome Sequence of Aphanomyces astaci APO3.</title>
        <authorList>
            <consortium name="The Broad Institute Genomics Platform"/>
            <person name="Russ C."/>
            <person name="Tyler B."/>
            <person name="van West P."/>
            <person name="Dieguez-Uribeondo J."/>
            <person name="Young S.K."/>
            <person name="Zeng Q."/>
            <person name="Gargeya S."/>
            <person name="Fitzgerald M."/>
            <person name="Abouelleil A."/>
            <person name="Alvarado L."/>
            <person name="Chapman S.B."/>
            <person name="Gainer-Dewar J."/>
            <person name="Goldberg J."/>
            <person name="Griggs A."/>
            <person name="Gujja S."/>
            <person name="Hansen M."/>
            <person name="Howarth C."/>
            <person name="Imamovic A."/>
            <person name="Ireland A."/>
            <person name="Larimer J."/>
            <person name="McCowan C."/>
            <person name="Murphy C."/>
            <person name="Pearson M."/>
            <person name="Poon T.W."/>
            <person name="Priest M."/>
            <person name="Roberts A."/>
            <person name="Saif S."/>
            <person name="Shea T."/>
            <person name="Sykes S."/>
            <person name="Wortman J."/>
            <person name="Nusbaum C."/>
            <person name="Birren B."/>
        </authorList>
    </citation>
    <scope>NUCLEOTIDE SEQUENCE [LARGE SCALE GENOMIC DNA]</scope>
    <source>
        <strain evidence="2">APO3</strain>
    </source>
</reference>
<protein>
    <submittedName>
        <fullName evidence="2">Uncharacterized protein</fullName>
    </submittedName>
</protein>
<name>W4FLG0_APHAT</name>
<dbReference type="GeneID" id="20817679"/>
<evidence type="ECO:0000313" key="2">
    <source>
        <dbReference type="EMBL" id="ETV68362.1"/>
    </source>
</evidence>
<accession>W4FLG0</accession>
<evidence type="ECO:0000256" key="1">
    <source>
        <dbReference type="SAM" id="MobiDB-lite"/>
    </source>
</evidence>
<sequence>MGRTVSNLVVSCCGHFHDDRSPGLCSIPNATQTSKKSALRHENLVSTPPPQVPPKPPTSSYNSVIMSDATTNDKSITDLKFNGWKVMFTT</sequence>